<feature type="transmembrane region" description="Helical" evidence="1">
    <location>
        <begin position="194"/>
        <end position="225"/>
    </location>
</feature>
<keyword evidence="1" id="KW-0472">Membrane</keyword>
<reference evidence="3" key="1">
    <citation type="journal article" date="2013" name="Appl. Environ. Microbiol.">
        <title>Genetic analysis of capsular polysaccharide synthesis gene clusters from all serotypes of Streptococcus suis: potential mechanisms for generation of capsular variation.</title>
        <authorList>
            <person name="Okura M."/>
            <person name="Takamatsu D."/>
            <person name="Maruyama F."/>
            <person name="Nozawa T."/>
            <person name="Nakagawa I."/>
            <person name="Osaki M."/>
            <person name="Sekizaki T."/>
            <person name="Gottschalk M."/>
            <person name="Kumagai Y."/>
            <person name="Hamada S."/>
        </authorList>
    </citation>
    <scope>NUCLEOTIDE SEQUENCE</scope>
    <source>
        <strain evidence="3">89-2479</strain>
    </source>
</reference>
<feature type="transmembrane region" description="Helical" evidence="1">
    <location>
        <begin position="7"/>
        <end position="23"/>
    </location>
</feature>
<feature type="transmembrane region" description="Helical" evidence="1">
    <location>
        <begin position="57"/>
        <end position="76"/>
    </location>
</feature>
<feature type="transmembrane region" description="Helical" evidence="1">
    <location>
        <begin position="365"/>
        <end position="394"/>
    </location>
</feature>
<proteinExistence type="predicted"/>
<feature type="transmembrane region" description="Helical" evidence="1">
    <location>
        <begin position="29"/>
        <end position="45"/>
    </location>
</feature>
<sequence length="400" mass="46020">MKFNFKIDITFCFLQILVVLQYINIISDLLPKFTQVVVFVCWYILAIRNRDFFNKSLHISILSFAIFFITLLRTIIADQINMNYYSPMQAVIQRYQFFIYPIIYVYVCDLPKFKKKKLINLAFLSILITIAVSFYYIFKVDPQAIRNTQRSIKLIGVGDFQLMYALSLITGPLLITIFNRWGKVQFKHSFELSFIFCSVLLCLILCNLVTSVIVALISMFVAFFLNSKSKLFRFVLISVVALLYGLKELIADSLYALANQNIFYWSTNNKIVAIANVLVGNFEQTDTLSRRDMLASQSMESFYKNPVLGIDFKNHVAGNIGGHMQWADDLARFGIVGNLIIIINYIIIAVYTIKTSKDKIVRDSMMATWITFVILGFLNPLLSGPILMMIFVVIPLLNNY</sequence>
<gene>
    <name evidence="3" type="primary">cps23J</name>
</gene>
<reference evidence="2" key="2">
    <citation type="journal article" date="2013" name="PLoS ONE">
        <title>Development of Multiplex PCR Assays for the Identification of the 33 Serotypes of Streptococcus suis.</title>
        <authorList>
            <person name="Liu Z."/>
            <person name="Zheng H."/>
            <person name="Gottschalk M."/>
            <person name="Bai X."/>
            <person name="Lan R."/>
            <person name="Ji S."/>
            <person name="Liu H."/>
            <person name="Xu J."/>
        </authorList>
    </citation>
    <scope>NUCLEOTIDE SEQUENCE</scope>
    <source>
        <strain evidence="2">89-2479</strain>
    </source>
</reference>
<feature type="transmembrane region" description="Helical" evidence="1">
    <location>
        <begin position="88"/>
        <end position="107"/>
    </location>
</feature>
<dbReference type="EMBL" id="JX986802">
    <property type="protein sequence ID" value="AGS58332.1"/>
    <property type="molecule type" value="Genomic_DNA"/>
</dbReference>
<feature type="transmembrane region" description="Helical" evidence="1">
    <location>
        <begin position="119"/>
        <end position="138"/>
    </location>
</feature>
<evidence type="ECO:0000256" key="1">
    <source>
        <dbReference type="SAM" id="Phobius"/>
    </source>
</evidence>
<feature type="transmembrane region" description="Helical" evidence="1">
    <location>
        <begin position="333"/>
        <end position="353"/>
    </location>
</feature>
<dbReference type="EMBL" id="BR001010">
    <property type="protein sequence ID" value="FAA01066.1"/>
    <property type="molecule type" value="Genomic_DNA"/>
</dbReference>
<dbReference type="RefSeq" id="WP_024394520.1">
    <property type="nucleotide sequence ID" value="NZ_CP134472.1"/>
</dbReference>
<dbReference type="AlphaFoldDB" id="M3VAV2"/>
<name>M3VAV2_STRSU</name>
<protein>
    <submittedName>
        <fullName evidence="2">Oligosaccharide repeat unit polymerase Wzy</fullName>
    </submittedName>
    <submittedName>
        <fullName evidence="3">Putative oligosaccharide repeat unit polymerase</fullName>
    </submittedName>
</protein>
<evidence type="ECO:0000313" key="2">
    <source>
        <dbReference type="EMBL" id="AGS58332.1"/>
    </source>
</evidence>
<organism evidence="3">
    <name type="scientific">Streptococcus suis</name>
    <dbReference type="NCBI Taxonomy" id="1307"/>
    <lineage>
        <taxon>Bacteria</taxon>
        <taxon>Bacillati</taxon>
        <taxon>Bacillota</taxon>
        <taxon>Bacilli</taxon>
        <taxon>Lactobacillales</taxon>
        <taxon>Streptococcaceae</taxon>
        <taxon>Streptococcus</taxon>
    </lineage>
</organism>
<feature type="transmembrane region" description="Helical" evidence="1">
    <location>
        <begin position="162"/>
        <end position="182"/>
    </location>
</feature>
<keyword evidence="1" id="KW-0812">Transmembrane</keyword>
<keyword evidence="1" id="KW-1133">Transmembrane helix</keyword>
<accession>M3VAV2</accession>
<evidence type="ECO:0000313" key="3">
    <source>
        <dbReference type="EMBL" id="FAA01066.1"/>
    </source>
</evidence>